<accession>A0AAF1JWP7</accession>
<dbReference type="AlphaFoldDB" id="A0AAF1JWP7"/>
<evidence type="ECO:0000256" key="2">
    <source>
        <dbReference type="SAM" id="MobiDB-lite"/>
    </source>
</evidence>
<proteinExistence type="predicted"/>
<name>A0AAF1JWP7_9PROT</name>
<dbReference type="InterPro" id="IPR025743">
    <property type="entry name" value="TssM1_N"/>
</dbReference>
<dbReference type="InterPro" id="IPR010623">
    <property type="entry name" value="IcmF_C"/>
</dbReference>
<gene>
    <name evidence="7" type="primary">tssM</name>
    <name evidence="7" type="ORF">GXW79_10005</name>
</gene>
<reference evidence="7" key="1">
    <citation type="submission" date="2020-01" db="EMBL/GenBank/DDBJ databases">
        <authorList>
            <person name="Rat A."/>
        </authorList>
    </citation>
    <scope>NUCLEOTIDE SEQUENCE</scope>
    <source>
        <strain evidence="7">LMG 28251</strain>
    </source>
</reference>
<feature type="transmembrane region" description="Helical" evidence="3">
    <location>
        <begin position="12"/>
        <end position="33"/>
    </location>
</feature>
<dbReference type="PANTHER" id="PTHR36153:SF1">
    <property type="entry name" value="TYPE VI SECRETION SYSTEM COMPONENT TSSM1"/>
    <property type="match status" value="1"/>
</dbReference>
<evidence type="ECO:0000256" key="1">
    <source>
        <dbReference type="SAM" id="Coils"/>
    </source>
</evidence>
<dbReference type="Pfam" id="PF06761">
    <property type="entry name" value="IcmF-related"/>
    <property type="match status" value="1"/>
</dbReference>
<dbReference type="InterPro" id="IPR053156">
    <property type="entry name" value="T6SS_TssM-like"/>
</dbReference>
<dbReference type="Proteomes" id="UP001196068">
    <property type="component" value="Unassembled WGS sequence"/>
</dbReference>
<dbReference type="InterPro" id="IPR017731">
    <property type="entry name" value="TssM1-like"/>
</dbReference>
<evidence type="ECO:0000259" key="4">
    <source>
        <dbReference type="Pfam" id="PF06744"/>
    </source>
</evidence>
<evidence type="ECO:0000313" key="8">
    <source>
        <dbReference type="Proteomes" id="UP001196068"/>
    </source>
</evidence>
<keyword evidence="8" id="KW-1185">Reference proteome</keyword>
<evidence type="ECO:0000313" key="7">
    <source>
        <dbReference type="EMBL" id="MBR0655417.1"/>
    </source>
</evidence>
<organism evidence="7 8">
    <name type="scientific">Plastoroseomonas arctica</name>
    <dbReference type="NCBI Taxonomy" id="1509237"/>
    <lineage>
        <taxon>Bacteria</taxon>
        <taxon>Pseudomonadati</taxon>
        <taxon>Pseudomonadota</taxon>
        <taxon>Alphaproteobacteria</taxon>
        <taxon>Acetobacterales</taxon>
        <taxon>Acetobacteraceae</taxon>
        <taxon>Plastoroseomonas</taxon>
    </lineage>
</organism>
<keyword evidence="1" id="KW-0175">Coiled coil</keyword>
<dbReference type="Pfam" id="PF14331">
    <property type="entry name" value="IcmF-related_N"/>
    <property type="match status" value="1"/>
</dbReference>
<feature type="coiled-coil region" evidence="1">
    <location>
        <begin position="80"/>
        <end position="111"/>
    </location>
</feature>
<feature type="domain" description="IcmF-related" evidence="5">
    <location>
        <begin position="500"/>
        <end position="793"/>
    </location>
</feature>
<keyword evidence="3" id="KW-0472">Membrane</keyword>
<dbReference type="NCBIfam" id="TIGR03348">
    <property type="entry name" value="VI_IcmF"/>
    <property type="match status" value="1"/>
</dbReference>
<reference evidence="7" key="2">
    <citation type="journal article" date="2021" name="Syst. Appl. Microbiol.">
        <title>Roseomonas hellenica sp. nov., isolated from roots of wild-growing Alkanna tinctoria.</title>
        <authorList>
            <person name="Rat A."/>
            <person name="Naranjo H.D."/>
            <person name="Lebbe L."/>
            <person name="Cnockaert M."/>
            <person name="Krigas N."/>
            <person name="Grigoriadou K."/>
            <person name="Maloupa E."/>
            <person name="Willems A."/>
        </authorList>
    </citation>
    <scope>NUCLEOTIDE SEQUENCE</scope>
    <source>
        <strain evidence="7">LMG 28251</strain>
    </source>
</reference>
<feature type="domain" description="Type VI secretion system component TssM1 N-terminal" evidence="6">
    <location>
        <begin position="188"/>
        <end position="445"/>
    </location>
</feature>
<dbReference type="InterPro" id="IPR027417">
    <property type="entry name" value="P-loop_NTPase"/>
</dbReference>
<dbReference type="EMBL" id="JAAEDH010000009">
    <property type="protein sequence ID" value="MBR0655417.1"/>
    <property type="molecule type" value="Genomic_DNA"/>
</dbReference>
<dbReference type="InterPro" id="IPR009612">
    <property type="entry name" value="IcmF-rel"/>
</dbReference>
<evidence type="ECO:0000259" key="6">
    <source>
        <dbReference type="Pfam" id="PF14331"/>
    </source>
</evidence>
<evidence type="ECO:0000256" key="3">
    <source>
        <dbReference type="SAM" id="Phobius"/>
    </source>
</evidence>
<feature type="region of interest" description="Disordered" evidence="2">
    <location>
        <begin position="795"/>
        <end position="829"/>
    </location>
</feature>
<sequence>MEAFAPFFKGRALVAMMGVAMVLPIIYLFSPLIVIDGFRPFETQISRLATCAVIFLVCLLVIFLMERRRRKRDFNLMQGAAEADAGADQAAEEEAELREKLANAMAALRKAKGGKGGFLYDQPWYVIIGPPGSGKTTALANSGLEFPLADGGKLQGVGGTRLCEWWLTDRAVLIDTAGRYTTQDSDASADKAGWERFLGLLKKNRPKQPLNGVLVAFGMDMIARLGPAEREQHARAVRRRIKELEENLGQRLPVYVLISKADLIPGFVEFFDDLDKNGREQVWGATFPAGKNAEGAVGLFAAEFQALLTRLQERVVERLQQERGPQQRAALAGFPAQFAALEGPLGAFLQAGFAGTRLEPAPFLRGFYFTSGTQEGSPLDRLAGAISRNFGLDARRPAAVMGQKGRAYFLGRLLKDVVFNEARLAARNRGLEKRKRIVSAIAWSLALLMILGGGFFGYTAWSAEQTRTARLAEQLTKAEQATQGVPFDRITDAEFQRVLPYMAAARDLPPAARGDGAWLGLSQEEKLVAGAESAYRRALERSFLPRILARLELQIRGGFQRPEFLYEATRVYLMIGGEGPMDKELVKQWFQVEWARAYPGAIGEPTRVALAQHLDAMLNLANMQVYPLDGALVDEARRIFSRLPLADRIYARMRTVAANIPPWRPSDAAGAAGQRFFTRASGRPLTEGIAGLYTVNGFYRALLPALGDAIRVGAQESWVLGPAAAAQRTEDLPRIEEQVLTIYANEYASVWQQMLDDLALPGFNGLQNAAEGLNILGAPNSPLRDMLRSISRELSVGTPPEGVTPPAPTGSAARVAAAQGGPPEPKVSDPVARVVETRFEALRAASGQPLEGILTIINDLYVQVARLATAPPGTVLPPPVGLDPGQRLSAEAARAPQPLGRWLAGLSTQTSTARTGGARAAIAGAAGAAGGLLPSCRAMEGRFPFRVDGQEMPVDDFTRFFGPAGVLDQFFTQQVRQYVDTTQAVWRPVAASGLAPPITPADVAQFQRAANIRDAFFPGVAAAGLRFEIVPQGMDPGAAGAVLEAEGLRTEIRRDGPSRPLPLSWPSRTNTTLTFEPASSAGTLNFDGGWSALRLILRRQSTLQATNDPTRLRVNVQHGDRSIVFELRAGSSKHPFGLRDLAEFRCPTLSPN</sequence>
<dbReference type="Pfam" id="PF06744">
    <property type="entry name" value="IcmF_C"/>
    <property type="match status" value="1"/>
</dbReference>
<comment type="caution">
    <text evidence="7">The sequence shown here is derived from an EMBL/GenBank/DDBJ whole genome shotgun (WGS) entry which is preliminary data.</text>
</comment>
<keyword evidence="3" id="KW-1133">Transmembrane helix</keyword>
<feature type="transmembrane region" description="Helical" evidence="3">
    <location>
        <begin position="45"/>
        <end position="65"/>
    </location>
</feature>
<keyword evidence="3" id="KW-0812">Transmembrane</keyword>
<dbReference type="PANTHER" id="PTHR36153">
    <property type="entry name" value="INNER MEMBRANE PROTEIN-RELATED"/>
    <property type="match status" value="1"/>
</dbReference>
<dbReference type="SUPFAM" id="SSF52540">
    <property type="entry name" value="P-loop containing nucleoside triphosphate hydrolases"/>
    <property type="match status" value="1"/>
</dbReference>
<feature type="domain" description="Type VI secretion system IcmF C-terminal" evidence="4">
    <location>
        <begin position="1027"/>
        <end position="1131"/>
    </location>
</feature>
<evidence type="ECO:0000259" key="5">
    <source>
        <dbReference type="Pfam" id="PF06761"/>
    </source>
</evidence>
<feature type="transmembrane region" description="Helical" evidence="3">
    <location>
        <begin position="437"/>
        <end position="461"/>
    </location>
</feature>
<protein>
    <submittedName>
        <fullName evidence="7">Type VI secretion system membrane subunit TssM</fullName>
    </submittedName>
</protein>
<dbReference type="RefSeq" id="WP_211874243.1">
    <property type="nucleotide sequence ID" value="NZ_JAAEDH010000009.1"/>
</dbReference>